<gene>
    <name evidence="6" type="ORF">Agabi119p4_8092</name>
</gene>
<dbReference type="InterPro" id="IPR027417">
    <property type="entry name" value="P-loop_NTPase"/>
</dbReference>
<accession>A0A8H7C6I0</accession>
<comment type="caution">
    <text evidence="6">The sequence shown here is derived from an EMBL/GenBank/DDBJ whole genome shotgun (WGS) entry which is preliminary data.</text>
</comment>
<feature type="domain" description="ABC transporter" evidence="5">
    <location>
        <begin position="18"/>
        <end position="307"/>
    </location>
</feature>
<feature type="domain" description="ABC transporter" evidence="5">
    <location>
        <begin position="321"/>
        <end position="585"/>
    </location>
</feature>
<dbReference type="AlphaFoldDB" id="A0A8H7C6I0"/>
<keyword evidence="3" id="KW-0547">Nucleotide-binding</keyword>
<dbReference type="GO" id="GO:0005524">
    <property type="term" value="F:ATP binding"/>
    <property type="evidence" value="ECO:0007669"/>
    <property type="project" value="UniProtKB-KW"/>
</dbReference>
<dbReference type="Proteomes" id="UP000629468">
    <property type="component" value="Unassembled WGS sequence"/>
</dbReference>
<dbReference type="PROSITE" id="PS50893">
    <property type="entry name" value="ABC_TRANSPORTER_2"/>
    <property type="match status" value="2"/>
</dbReference>
<dbReference type="PANTHER" id="PTHR43117">
    <property type="entry name" value="OSMOPROTECTANT IMPORT ATP-BINDING PROTEIN OSMV"/>
    <property type="match status" value="1"/>
</dbReference>
<sequence length="586" mass="65369">MLRLLHGYKAAPFLIRYISTKPIIRIPKSSIHPFGDPSNQRPILQNVDWTINEGEAWAVMSASSGDSGKSAIFQTLLGHLRILSNPKEPLQHGLYPFIGENIDPYSRVSAVSFSHRSNRGGAFYDYTARYGAIRDEDALTLRESMFPESILEDKPDPLAGSPFDKPKVKKRAFEDVVKLSDEDKALFDSLVKEMDLERLLDLPLIALSNGQTRRARIVRAVLARPEIILLDEPLTGLDVSSRPKLLNLLHKLHQTRKPRVVLGLRTQDDIPEWVTHVALVQDGTVKAGVKNDVVPFIKHNPSVLDVSGTGPIGGGAGSIVLDLRGVSVKYGDRIVLDNLSWQVRQGERWHLQGVNGSGKTTLMSLILGDHPQSYVQPHLLLPSPPVPAIPSKFVLNHRKRIPTAHLRQSIGVVSPELFDAFPRRHGPSGMSVWEAIGTGFEGVFVPLSGNGIGANLPEQKSLRDWREERMWDVLENLGPSAWKPSEYPREIAAEFAQKKFADLSVGEQRLVLLMRTLVGRPPLVLLDEVWSGMNEEMVNAAKKYLRERVGNDQAVVLITHWEDEVPWTQSEGLKTFRLEEGKGYLV</sequence>
<evidence type="ECO:0000256" key="4">
    <source>
        <dbReference type="ARBA" id="ARBA00022840"/>
    </source>
</evidence>
<keyword evidence="2" id="KW-0813">Transport</keyword>
<evidence type="ECO:0000256" key="1">
    <source>
        <dbReference type="ARBA" id="ARBA00005417"/>
    </source>
</evidence>
<dbReference type="InterPro" id="IPR003439">
    <property type="entry name" value="ABC_transporter-like_ATP-bd"/>
</dbReference>
<dbReference type="Gene3D" id="3.40.50.300">
    <property type="entry name" value="P-loop containing nucleotide triphosphate hydrolases"/>
    <property type="match status" value="2"/>
</dbReference>
<dbReference type="InterPro" id="IPR003593">
    <property type="entry name" value="AAA+_ATPase"/>
</dbReference>
<evidence type="ECO:0000259" key="5">
    <source>
        <dbReference type="PROSITE" id="PS50893"/>
    </source>
</evidence>
<keyword evidence="4" id="KW-0067">ATP-binding</keyword>
<comment type="similarity">
    <text evidence="1">Belongs to the ABC transporter superfamily.</text>
</comment>
<organism evidence="6 7">
    <name type="scientific">Agaricus bisporus var. burnettii</name>
    <dbReference type="NCBI Taxonomy" id="192524"/>
    <lineage>
        <taxon>Eukaryota</taxon>
        <taxon>Fungi</taxon>
        <taxon>Dikarya</taxon>
        <taxon>Basidiomycota</taxon>
        <taxon>Agaricomycotina</taxon>
        <taxon>Agaricomycetes</taxon>
        <taxon>Agaricomycetidae</taxon>
        <taxon>Agaricales</taxon>
        <taxon>Agaricineae</taxon>
        <taxon>Agaricaceae</taxon>
        <taxon>Agaricus</taxon>
    </lineage>
</organism>
<protein>
    <recommendedName>
        <fullName evidence="5">ABC transporter domain-containing protein</fullName>
    </recommendedName>
</protein>
<reference evidence="6 7" key="1">
    <citation type="journal article" name="Sci. Rep.">
        <title>Telomere-to-telomere assembled and centromere annotated genomes of the two main subspecies of the button mushroom Agaricus bisporus reveal especially polymorphic chromosome ends.</title>
        <authorList>
            <person name="Sonnenberg A.S.M."/>
            <person name="Sedaghat-Telgerd N."/>
            <person name="Lavrijssen B."/>
            <person name="Ohm R.A."/>
            <person name="Hendrickx P.M."/>
            <person name="Scholtmeijer K."/>
            <person name="Baars J.J.P."/>
            <person name="van Peer A."/>
        </authorList>
    </citation>
    <scope>NUCLEOTIDE SEQUENCE [LARGE SCALE GENOMIC DNA]</scope>
    <source>
        <strain evidence="6 7">H119_p4</strain>
    </source>
</reference>
<evidence type="ECO:0000256" key="3">
    <source>
        <dbReference type="ARBA" id="ARBA00022741"/>
    </source>
</evidence>
<evidence type="ECO:0000256" key="2">
    <source>
        <dbReference type="ARBA" id="ARBA00022448"/>
    </source>
</evidence>
<evidence type="ECO:0000313" key="7">
    <source>
        <dbReference type="Proteomes" id="UP000629468"/>
    </source>
</evidence>
<dbReference type="GO" id="GO:0016887">
    <property type="term" value="F:ATP hydrolysis activity"/>
    <property type="evidence" value="ECO:0007669"/>
    <property type="project" value="InterPro"/>
</dbReference>
<dbReference type="OMA" id="WEIKKHI"/>
<dbReference type="SUPFAM" id="SSF52540">
    <property type="entry name" value="P-loop containing nucleoside triphosphate hydrolases"/>
    <property type="match status" value="2"/>
</dbReference>
<dbReference type="EMBL" id="JABXXO010000011">
    <property type="protein sequence ID" value="KAF7763555.1"/>
    <property type="molecule type" value="Genomic_DNA"/>
</dbReference>
<name>A0A8H7C6I0_AGABI</name>
<dbReference type="Pfam" id="PF00005">
    <property type="entry name" value="ABC_tran"/>
    <property type="match status" value="2"/>
</dbReference>
<proteinExistence type="inferred from homology"/>
<dbReference type="PANTHER" id="PTHR43117:SF4">
    <property type="entry name" value="OSMOPROTECTANT IMPORT ATP-BINDING PROTEIN OSMV"/>
    <property type="match status" value="1"/>
</dbReference>
<dbReference type="SMART" id="SM00382">
    <property type="entry name" value="AAA"/>
    <property type="match status" value="2"/>
</dbReference>
<evidence type="ECO:0000313" key="6">
    <source>
        <dbReference type="EMBL" id="KAF7763555.1"/>
    </source>
</evidence>